<dbReference type="InterPro" id="IPR002885">
    <property type="entry name" value="PPR_rpt"/>
</dbReference>
<keyword evidence="4" id="KW-1185">Reference proteome</keyword>
<feature type="repeat" description="PPR" evidence="2">
    <location>
        <begin position="70"/>
        <end position="105"/>
    </location>
</feature>
<evidence type="ECO:0000313" key="4">
    <source>
        <dbReference type="Proteomes" id="UP000001514"/>
    </source>
</evidence>
<protein>
    <recommendedName>
        <fullName evidence="5">Pentacotripeptide-repeat region of PRORP domain-containing protein</fullName>
    </recommendedName>
</protein>
<proteinExistence type="predicted"/>
<evidence type="ECO:0000256" key="1">
    <source>
        <dbReference type="ARBA" id="ARBA00022737"/>
    </source>
</evidence>
<name>D8TDQ0_SELML</name>
<dbReference type="GO" id="GO:0009451">
    <property type="term" value="P:RNA modification"/>
    <property type="evidence" value="ECO:0007669"/>
    <property type="project" value="InterPro"/>
</dbReference>
<evidence type="ECO:0000313" key="3">
    <source>
        <dbReference type="EMBL" id="EFJ05207.1"/>
    </source>
</evidence>
<dbReference type="Proteomes" id="UP000001514">
    <property type="component" value="Unassembled WGS sequence"/>
</dbReference>
<dbReference type="AlphaFoldDB" id="D8TDQ0"/>
<dbReference type="Pfam" id="PF01535">
    <property type="entry name" value="PPR"/>
    <property type="match status" value="2"/>
</dbReference>
<accession>D8TDQ0</accession>
<dbReference type="HOGENOM" id="CLU_002706_0_0_1"/>
<dbReference type="Gramene" id="EFJ05207">
    <property type="protein sequence ID" value="EFJ05207"/>
    <property type="gene ID" value="SELMODRAFT_137502"/>
</dbReference>
<keyword evidence="1" id="KW-0677">Repeat</keyword>
<dbReference type="Gene3D" id="1.25.40.10">
    <property type="entry name" value="Tetratricopeptide repeat domain"/>
    <property type="match status" value="2"/>
</dbReference>
<evidence type="ECO:0000256" key="2">
    <source>
        <dbReference type="PROSITE-ProRule" id="PRU00708"/>
    </source>
</evidence>
<dbReference type="PANTHER" id="PTHR47926">
    <property type="entry name" value="PENTATRICOPEPTIDE REPEAT-CONTAINING PROTEIN"/>
    <property type="match status" value="1"/>
</dbReference>
<dbReference type="GO" id="GO:0003723">
    <property type="term" value="F:RNA binding"/>
    <property type="evidence" value="ECO:0007669"/>
    <property type="project" value="InterPro"/>
</dbReference>
<reference evidence="3 4" key="1">
    <citation type="journal article" date="2011" name="Science">
        <title>The Selaginella genome identifies genetic changes associated with the evolution of vascular plants.</title>
        <authorList>
            <person name="Banks J.A."/>
            <person name="Nishiyama T."/>
            <person name="Hasebe M."/>
            <person name="Bowman J.L."/>
            <person name="Gribskov M."/>
            <person name="dePamphilis C."/>
            <person name="Albert V.A."/>
            <person name="Aono N."/>
            <person name="Aoyama T."/>
            <person name="Ambrose B.A."/>
            <person name="Ashton N.W."/>
            <person name="Axtell M.J."/>
            <person name="Barker E."/>
            <person name="Barker M.S."/>
            <person name="Bennetzen J.L."/>
            <person name="Bonawitz N.D."/>
            <person name="Chapple C."/>
            <person name="Cheng C."/>
            <person name="Correa L.G."/>
            <person name="Dacre M."/>
            <person name="DeBarry J."/>
            <person name="Dreyer I."/>
            <person name="Elias M."/>
            <person name="Engstrom E.M."/>
            <person name="Estelle M."/>
            <person name="Feng L."/>
            <person name="Finet C."/>
            <person name="Floyd S.K."/>
            <person name="Frommer W.B."/>
            <person name="Fujita T."/>
            <person name="Gramzow L."/>
            <person name="Gutensohn M."/>
            <person name="Harholt J."/>
            <person name="Hattori M."/>
            <person name="Heyl A."/>
            <person name="Hirai T."/>
            <person name="Hiwatashi Y."/>
            <person name="Ishikawa M."/>
            <person name="Iwata M."/>
            <person name="Karol K.G."/>
            <person name="Koehler B."/>
            <person name="Kolukisaoglu U."/>
            <person name="Kubo M."/>
            <person name="Kurata T."/>
            <person name="Lalonde S."/>
            <person name="Li K."/>
            <person name="Li Y."/>
            <person name="Litt A."/>
            <person name="Lyons E."/>
            <person name="Manning G."/>
            <person name="Maruyama T."/>
            <person name="Michael T.P."/>
            <person name="Mikami K."/>
            <person name="Miyazaki S."/>
            <person name="Morinaga S."/>
            <person name="Murata T."/>
            <person name="Mueller-Roeber B."/>
            <person name="Nelson D.R."/>
            <person name="Obara M."/>
            <person name="Oguri Y."/>
            <person name="Olmstead R.G."/>
            <person name="Onodera N."/>
            <person name="Petersen B.L."/>
            <person name="Pils B."/>
            <person name="Prigge M."/>
            <person name="Rensing S.A."/>
            <person name="Riano-Pachon D.M."/>
            <person name="Roberts A.W."/>
            <person name="Sato Y."/>
            <person name="Scheller H.V."/>
            <person name="Schulz B."/>
            <person name="Schulz C."/>
            <person name="Shakirov E.V."/>
            <person name="Shibagaki N."/>
            <person name="Shinohara N."/>
            <person name="Shippen D.E."/>
            <person name="Soerensen I."/>
            <person name="Sotooka R."/>
            <person name="Sugimoto N."/>
            <person name="Sugita M."/>
            <person name="Sumikawa N."/>
            <person name="Tanurdzic M."/>
            <person name="Theissen G."/>
            <person name="Ulvskov P."/>
            <person name="Wakazuki S."/>
            <person name="Weng J.K."/>
            <person name="Willats W.W."/>
            <person name="Wipf D."/>
            <person name="Wolf P.G."/>
            <person name="Yang L."/>
            <person name="Zimmer A.D."/>
            <person name="Zhu Q."/>
            <person name="Mitros T."/>
            <person name="Hellsten U."/>
            <person name="Loque D."/>
            <person name="Otillar R."/>
            <person name="Salamov A."/>
            <person name="Schmutz J."/>
            <person name="Shapiro H."/>
            <person name="Lindquist E."/>
            <person name="Lucas S."/>
            <person name="Rokhsar D."/>
            <person name="Grigoriev I.V."/>
        </authorList>
    </citation>
    <scope>NUCLEOTIDE SEQUENCE [LARGE SCALE GENOMIC DNA]</scope>
</reference>
<dbReference type="STRING" id="88036.D8TDQ0"/>
<organism evidence="4">
    <name type="scientific">Selaginella moellendorffii</name>
    <name type="common">Spikemoss</name>
    <dbReference type="NCBI Taxonomy" id="88036"/>
    <lineage>
        <taxon>Eukaryota</taxon>
        <taxon>Viridiplantae</taxon>
        <taxon>Streptophyta</taxon>
        <taxon>Embryophyta</taxon>
        <taxon>Tracheophyta</taxon>
        <taxon>Lycopodiopsida</taxon>
        <taxon>Selaginellales</taxon>
        <taxon>Selaginellaceae</taxon>
        <taxon>Selaginella</taxon>
    </lineage>
</organism>
<dbReference type="KEGG" id="smo:SELMODRAFT_137502"/>
<evidence type="ECO:0008006" key="5">
    <source>
        <dbReference type="Google" id="ProtNLM"/>
    </source>
</evidence>
<dbReference type="InParanoid" id="D8TDQ0"/>
<gene>
    <name evidence="3" type="ORF">SELMODRAFT_137502</name>
</gene>
<sequence>MLARQERIEHYASLIRSCQDTRQGRQLHERVLGSEFRRNRYLGNLLVEMYGKCGDVESARQAFREVYEPNTISWNIMIAALSDNGYSVAEALGHLYLMLLDGWEPNEVTYLSLVSACGHAGMLKDALSHFKAMTFDHRLRPQAGHFRSILDLLSRAGRLAEAKDLIQNMPFVPETPAWATLLSACGTQGDSRQESSSVAQSVLEMRSGSCGSYVLISNLYSAKKYARQ</sequence>
<dbReference type="InterPro" id="IPR046960">
    <property type="entry name" value="PPR_At4g14850-like_plant"/>
</dbReference>
<dbReference type="InterPro" id="IPR011990">
    <property type="entry name" value="TPR-like_helical_dom_sf"/>
</dbReference>
<dbReference type="PANTHER" id="PTHR47926:SF533">
    <property type="entry name" value="DYW DOMAIN-CONTAINING PROTEIN"/>
    <property type="match status" value="1"/>
</dbReference>
<dbReference type="EMBL" id="GL377733">
    <property type="protein sequence ID" value="EFJ05207.1"/>
    <property type="molecule type" value="Genomic_DNA"/>
</dbReference>
<dbReference type="PROSITE" id="PS51375">
    <property type="entry name" value="PPR"/>
    <property type="match status" value="1"/>
</dbReference>
<dbReference type="eggNOG" id="KOG4197">
    <property type="taxonomic scope" value="Eukaryota"/>
</dbReference>
<dbReference type="Pfam" id="PF13041">
    <property type="entry name" value="PPR_2"/>
    <property type="match status" value="1"/>
</dbReference>